<reference evidence="1" key="2">
    <citation type="journal article" date="2015" name="Fish Shellfish Immunol.">
        <title>Early steps in the European eel (Anguilla anguilla)-Vibrio vulnificus interaction in the gills: Role of the RtxA13 toxin.</title>
        <authorList>
            <person name="Callol A."/>
            <person name="Pajuelo D."/>
            <person name="Ebbesson L."/>
            <person name="Teles M."/>
            <person name="MacKenzie S."/>
            <person name="Amaro C."/>
        </authorList>
    </citation>
    <scope>NUCLEOTIDE SEQUENCE</scope>
</reference>
<dbReference type="EMBL" id="GBXM01045641">
    <property type="protein sequence ID" value="JAH62936.1"/>
    <property type="molecule type" value="Transcribed_RNA"/>
</dbReference>
<reference evidence="1" key="1">
    <citation type="submission" date="2014-11" db="EMBL/GenBank/DDBJ databases">
        <authorList>
            <person name="Amaro Gonzalez C."/>
        </authorList>
    </citation>
    <scope>NUCLEOTIDE SEQUENCE</scope>
</reference>
<protein>
    <submittedName>
        <fullName evidence="1">Uncharacterized protein</fullName>
    </submittedName>
</protein>
<evidence type="ECO:0000313" key="1">
    <source>
        <dbReference type="EMBL" id="JAH62936.1"/>
    </source>
</evidence>
<organism evidence="1">
    <name type="scientific">Anguilla anguilla</name>
    <name type="common">European freshwater eel</name>
    <name type="synonym">Muraena anguilla</name>
    <dbReference type="NCBI Taxonomy" id="7936"/>
    <lineage>
        <taxon>Eukaryota</taxon>
        <taxon>Metazoa</taxon>
        <taxon>Chordata</taxon>
        <taxon>Craniata</taxon>
        <taxon>Vertebrata</taxon>
        <taxon>Euteleostomi</taxon>
        <taxon>Actinopterygii</taxon>
        <taxon>Neopterygii</taxon>
        <taxon>Teleostei</taxon>
        <taxon>Anguilliformes</taxon>
        <taxon>Anguillidae</taxon>
        <taxon>Anguilla</taxon>
    </lineage>
</organism>
<sequence>MFTLYLCGFLPGTPFFSHSPKTCRLG</sequence>
<dbReference type="AlphaFoldDB" id="A0A0E9UAS2"/>
<accession>A0A0E9UAS2</accession>
<proteinExistence type="predicted"/>
<name>A0A0E9UAS2_ANGAN</name>